<dbReference type="VEuPathDB" id="FungiDB:PYU1_G010819"/>
<keyword evidence="1" id="KW-0547">Nucleotide-binding</keyword>
<keyword evidence="2" id="KW-0067">ATP-binding</keyword>
<dbReference type="HOGENOM" id="CLU_469800_0_0_1"/>
<dbReference type="Gene3D" id="3.40.850.10">
    <property type="entry name" value="Kinesin motor domain"/>
    <property type="match status" value="1"/>
</dbReference>
<evidence type="ECO:0000256" key="1">
    <source>
        <dbReference type="ARBA" id="ARBA00022741"/>
    </source>
</evidence>
<reference evidence="9" key="1">
    <citation type="journal article" date="2010" name="Genome Biol.">
        <title>Genome sequence of the necrotrophic plant pathogen Pythium ultimum reveals original pathogenicity mechanisms and effector repertoire.</title>
        <authorList>
            <person name="Levesque C.A."/>
            <person name="Brouwer H."/>
            <person name="Cano L."/>
            <person name="Hamilton J.P."/>
            <person name="Holt C."/>
            <person name="Huitema E."/>
            <person name="Raffaele S."/>
            <person name="Robideau G.P."/>
            <person name="Thines M."/>
            <person name="Win J."/>
            <person name="Zerillo M.M."/>
            <person name="Beakes G.W."/>
            <person name="Boore J.L."/>
            <person name="Busam D."/>
            <person name="Dumas B."/>
            <person name="Ferriera S."/>
            <person name="Fuerstenberg S.I."/>
            <person name="Gachon C.M."/>
            <person name="Gaulin E."/>
            <person name="Govers F."/>
            <person name="Grenville-Briggs L."/>
            <person name="Horner N."/>
            <person name="Hostetler J."/>
            <person name="Jiang R.H."/>
            <person name="Johnson J."/>
            <person name="Krajaejun T."/>
            <person name="Lin H."/>
            <person name="Meijer H.J."/>
            <person name="Moore B."/>
            <person name="Morris P."/>
            <person name="Phuntmart V."/>
            <person name="Puiu D."/>
            <person name="Shetty J."/>
            <person name="Stajich J.E."/>
            <person name="Tripathy S."/>
            <person name="Wawra S."/>
            <person name="van West P."/>
            <person name="Whitty B.R."/>
            <person name="Coutinho P.M."/>
            <person name="Henrissat B."/>
            <person name="Martin F."/>
            <person name="Thomas P.D."/>
            <person name="Tyler B.M."/>
            <person name="De Vries R.P."/>
            <person name="Kamoun S."/>
            <person name="Yandell M."/>
            <person name="Tisserat N."/>
            <person name="Buell C.R."/>
        </authorList>
    </citation>
    <scope>NUCLEOTIDE SEQUENCE</scope>
    <source>
        <strain evidence="9">DAOM:BR144</strain>
    </source>
</reference>
<dbReference type="Gene3D" id="1.10.10.820">
    <property type="match status" value="1"/>
</dbReference>
<accession>K3X0U3</accession>
<evidence type="ECO:0000256" key="5">
    <source>
        <dbReference type="ARBA" id="ARBA00023203"/>
    </source>
</evidence>
<organism evidence="8 9">
    <name type="scientific">Globisporangium ultimum (strain ATCC 200006 / CBS 805.95 / DAOM BR144)</name>
    <name type="common">Pythium ultimum</name>
    <dbReference type="NCBI Taxonomy" id="431595"/>
    <lineage>
        <taxon>Eukaryota</taxon>
        <taxon>Sar</taxon>
        <taxon>Stramenopiles</taxon>
        <taxon>Oomycota</taxon>
        <taxon>Peronosporomycetes</taxon>
        <taxon>Pythiales</taxon>
        <taxon>Pythiaceae</taxon>
        <taxon>Globisporangium</taxon>
    </lineage>
</organism>
<dbReference type="PRINTS" id="PR00193">
    <property type="entry name" value="MYOSINHEAVY"/>
</dbReference>
<dbReference type="InterPro" id="IPR027417">
    <property type="entry name" value="P-loop_NTPase"/>
</dbReference>
<evidence type="ECO:0000256" key="4">
    <source>
        <dbReference type="ARBA" id="ARBA00023175"/>
    </source>
</evidence>
<comment type="similarity">
    <text evidence="6">Belongs to the TRAFAC class myosin-kinesin ATPase superfamily. Myosin family.</text>
</comment>
<evidence type="ECO:0000259" key="7">
    <source>
        <dbReference type="PROSITE" id="PS51456"/>
    </source>
</evidence>
<dbReference type="Gene3D" id="1.20.58.530">
    <property type="match status" value="1"/>
</dbReference>
<keyword evidence="4" id="KW-0505">Motor protein</keyword>
<dbReference type="GO" id="GO:0003774">
    <property type="term" value="F:cytoskeletal motor activity"/>
    <property type="evidence" value="ECO:0007669"/>
    <property type="project" value="InterPro"/>
</dbReference>
<proteinExistence type="inferred from homology"/>
<feature type="region of interest" description="Actin-binding" evidence="6">
    <location>
        <begin position="533"/>
        <end position="555"/>
    </location>
</feature>
<dbReference type="eggNOG" id="KOG0160">
    <property type="taxonomic scope" value="Eukaryota"/>
</dbReference>
<dbReference type="GO" id="GO:0005524">
    <property type="term" value="F:ATP binding"/>
    <property type="evidence" value="ECO:0007669"/>
    <property type="project" value="UniProtKB-KW"/>
</dbReference>
<dbReference type="PANTHER" id="PTHR13140">
    <property type="entry name" value="MYOSIN"/>
    <property type="match status" value="1"/>
</dbReference>
<dbReference type="EMBL" id="GL376592">
    <property type="status" value="NOT_ANNOTATED_CDS"/>
    <property type="molecule type" value="Genomic_DNA"/>
</dbReference>
<dbReference type="OMA" id="KEICHID"/>
<dbReference type="SUPFAM" id="SSF52540">
    <property type="entry name" value="P-loop containing nucleoside triphosphate hydrolases"/>
    <property type="match status" value="1"/>
</dbReference>
<dbReference type="SMART" id="SM00242">
    <property type="entry name" value="MYSc"/>
    <property type="match status" value="1"/>
</dbReference>
<dbReference type="Proteomes" id="UP000019132">
    <property type="component" value="Unassembled WGS sequence"/>
</dbReference>
<comment type="caution">
    <text evidence="6">Lacks conserved residue(s) required for the propagation of feature annotation.</text>
</comment>
<dbReference type="Gene3D" id="1.20.120.720">
    <property type="entry name" value="Myosin VI head, motor domain, U50 subdomain"/>
    <property type="match status" value="1"/>
</dbReference>
<dbReference type="Pfam" id="PF00063">
    <property type="entry name" value="Myosin_head"/>
    <property type="match status" value="1"/>
</dbReference>
<reference evidence="9" key="2">
    <citation type="submission" date="2010-04" db="EMBL/GenBank/DDBJ databases">
        <authorList>
            <person name="Buell R."/>
            <person name="Hamilton J."/>
            <person name="Hostetler J."/>
        </authorList>
    </citation>
    <scope>NUCLEOTIDE SEQUENCE [LARGE SCALE GENOMIC DNA]</scope>
    <source>
        <strain evidence="9">DAOM:BR144</strain>
    </source>
</reference>
<sequence length="581" mass="66363">MTSVSKSKRIPQVHIDGLFFGFYEKLESLEDEEQLRMYFKNPHAAKKLSTVLDSNVLLEAFGNATTSMNLNSSRFGKETNLFFSFDRYPSQYQILGCRLTPFLLETTRVTSARERRPTDDMDMNFHVFYALVAGVNAMPYMRLLAKELRLDSASSETFAYLGRCKHKLQGVWTEEETWKKDVERWQHIVDAMNSMTLTADQQRTIFQMLSAILWLGNIDFEWNNQAQKLDMVSPPSQQAAQNVVDLLGLPSTEKLESMLFTKRINLASTGESFDVSLEKGQVSHVRDTLARLLYQALFFYLIEQMNEATSVDDASLLNGGGEHNGQIRVVKLFDVFGFENLSRNSLEQLCINYLSEKLFSAEEQIVSIHYHRDRIRQSATGEKDVLFLFEHSLGIFASLEELTVLHQGENENWQQEQKKNQLLVRKLYERNATQLSEPPRITGVSGQQWRNVLPFVVPHSREPVTYDATDFVKKNSDFHQSSLLDSLKSSTIVEFQQMIALMKAAAQTPANKKVKASSISVTGSQVNQFRTQIQALTAQDDDHMPLYMHCIRPNSSGRPSQIEAEVVARQINSQRIPPQIQ</sequence>
<dbReference type="EnsemblProtists" id="PYU1_T010842">
    <property type="protein sequence ID" value="PYU1_T010842"/>
    <property type="gene ID" value="PYU1_G010819"/>
</dbReference>
<dbReference type="PROSITE" id="PS51456">
    <property type="entry name" value="MYOSIN_MOTOR"/>
    <property type="match status" value="1"/>
</dbReference>
<evidence type="ECO:0000256" key="2">
    <source>
        <dbReference type="ARBA" id="ARBA00022840"/>
    </source>
</evidence>
<keyword evidence="3 6" id="KW-0518">Myosin</keyword>
<dbReference type="GO" id="GO:0003779">
    <property type="term" value="F:actin binding"/>
    <property type="evidence" value="ECO:0007669"/>
    <property type="project" value="UniProtKB-KW"/>
</dbReference>
<dbReference type="InterPro" id="IPR001609">
    <property type="entry name" value="Myosin_head_motor_dom-like"/>
</dbReference>
<dbReference type="STRING" id="431595.K3X0U3"/>
<keyword evidence="5 6" id="KW-0009">Actin-binding</keyword>
<reference evidence="8" key="3">
    <citation type="submission" date="2015-02" db="UniProtKB">
        <authorList>
            <consortium name="EnsemblProtists"/>
        </authorList>
    </citation>
    <scope>IDENTIFICATION</scope>
    <source>
        <strain evidence="8">DAOM BR144</strain>
    </source>
</reference>
<evidence type="ECO:0000256" key="3">
    <source>
        <dbReference type="ARBA" id="ARBA00023123"/>
    </source>
</evidence>
<evidence type="ECO:0000313" key="9">
    <source>
        <dbReference type="Proteomes" id="UP000019132"/>
    </source>
</evidence>
<dbReference type="InParanoid" id="K3X0U3"/>
<keyword evidence="9" id="KW-1185">Reference proteome</keyword>
<evidence type="ECO:0000256" key="6">
    <source>
        <dbReference type="PROSITE-ProRule" id="PRU00782"/>
    </source>
</evidence>
<feature type="domain" description="Myosin motor" evidence="7">
    <location>
        <begin position="1"/>
        <end position="581"/>
    </location>
</feature>
<protein>
    <recommendedName>
        <fullName evidence="7">Myosin motor domain-containing protein</fullName>
    </recommendedName>
</protein>
<dbReference type="GO" id="GO:0016459">
    <property type="term" value="C:myosin complex"/>
    <property type="evidence" value="ECO:0007669"/>
    <property type="project" value="UniProtKB-KW"/>
</dbReference>
<evidence type="ECO:0000313" key="8">
    <source>
        <dbReference type="EnsemblProtists" id="PYU1_T010842"/>
    </source>
</evidence>
<dbReference type="InterPro" id="IPR036961">
    <property type="entry name" value="Kinesin_motor_dom_sf"/>
</dbReference>
<name>K3X0U3_GLOUD</name>
<dbReference type="AlphaFoldDB" id="K3X0U3"/>